<sequence length="68" mass="7771">MRAFAPVAIERFVDPGVRRAEGVKQLGRRPRYPVAGNHLRLRRLHFRQTITLRNQRLVAAGVNDIGLL</sequence>
<protein>
    <submittedName>
        <fullName evidence="1">Uncharacterized protein</fullName>
    </submittedName>
</protein>
<dbReference type="Proteomes" id="UP000267630">
    <property type="component" value="Chromosome 3"/>
</dbReference>
<keyword evidence="2" id="KW-1185">Reference proteome</keyword>
<dbReference type="AlphaFoldDB" id="A0A7Z8Z7N6"/>
<dbReference type="EMBL" id="LR134253">
    <property type="protein sequence ID" value="VED47186.1"/>
    <property type="molecule type" value="Genomic_DNA"/>
</dbReference>
<evidence type="ECO:0000313" key="2">
    <source>
        <dbReference type="Proteomes" id="UP000267630"/>
    </source>
</evidence>
<organism evidence="1 2">
    <name type="scientific">Raoultella terrigena</name>
    <name type="common">Klebsiella terrigena</name>
    <dbReference type="NCBI Taxonomy" id="577"/>
    <lineage>
        <taxon>Bacteria</taxon>
        <taxon>Pseudomonadati</taxon>
        <taxon>Pseudomonadota</taxon>
        <taxon>Gammaproteobacteria</taxon>
        <taxon>Enterobacterales</taxon>
        <taxon>Enterobacteriaceae</taxon>
        <taxon>Klebsiella/Raoultella group</taxon>
        <taxon>Raoultella</taxon>
    </lineage>
</organism>
<reference evidence="1 2" key="1">
    <citation type="submission" date="2018-12" db="EMBL/GenBank/DDBJ databases">
        <authorList>
            <consortium name="Pathogen Informatics"/>
        </authorList>
    </citation>
    <scope>NUCLEOTIDE SEQUENCE [LARGE SCALE GENOMIC DNA]</scope>
    <source>
        <strain evidence="1 2">NCTC9997</strain>
    </source>
</reference>
<proteinExistence type="predicted"/>
<evidence type="ECO:0000313" key="1">
    <source>
        <dbReference type="EMBL" id="VED47186.1"/>
    </source>
</evidence>
<gene>
    <name evidence="1" type="ORF">NCTC9997_01374</name>
</gene>
<name>A0A7Z8Z7N6_RAOTE</name>
<accession>A0A7Z8Z7N6</accession>